<keyword evidence="4 7" id="KW-0812">Transmembrane</keyword>
<proteinExistence type="inferred from homology"/>
<dbReference type="InterPro" id="IPR042094">
    <property type="entry name" value="T2SS_GspF_sf"/>
</dbReference>
<evidence type="ECO:0000256" key="6">
    <source>
        <dbReference type="ARBA" id="ARBA00023136"/>
    </source>
</evidence>
<comment type="similarity">
    <text evidence="2">Belongs to the GSP F family.</text>
</comment>
<evidence type="ECO:0000256" key="5">
    <source>
        <dbReference type="ARBA" id="ARBA00022989"/>
    </source>
</evidence>
<feature type="transmembrane region" description="Helical" evidence="7">
    <location>
        <begin position="299"/>
        <end position="320"/>
    </location>
</feature>
<sequence>MKKLSNFLKKDKLNSADQLIFIDYLRQALINGYSLNASLRLLPKIWRGNSSQLLYVNQRVEEGSQLGDVLQEVGFSSTLAAQINLAVIDGNLLSCLDQMSKLIRLKNKQLKKLKGELAYPALLVGMMVTLLIWMQTFLKTEMSENDWTSNIMLGGLVVLVIVAVFFTSKTIRLLNKQDYYALKKLTHLPMIGAVLRLYVHYLVVSDLAVLLINGFSLQKICQLTAMQPDRSLQQVIGIKVKDQLEKGTEIKEIIEQEFFIPNNLVMLLETGTTRKEIGKRALLLSKTLFYELNLKLNSLILNIQPICFIFIGICILGMYLKILMPMYHLMETM</sequence>
<dbReference type="PANTHER" id="PTHR30012">
    <property type="entry name" value="GENERAL SECRETION PATHWAY PROTEIN"/>
    <property type="match status" value="1"/>
</dbReference>
<dbReference type="RefSeq" id="WP_095182715.1">
    <property type="nucleotide sequence ID" value="NZ_NIBD01000020.1"/>
</dbReference>
<evidence type="ECO:0000256" key="7">
    <source>
        <dbReference type="SAM" id="Phobius"/>
    </source>
</evidence>
<dbReference type="Pfam" id="PF00482">
    <property type="entry name" value="T2SSF"/>
    <property type="match status" value="1"/>
</dbReference>
<keyword evidence="6 7" id="KW-0472">Membrane</keyword>
<dbReference type="EMBL" id="NIBD01000020">
    <property type="protein sequence ID" value="PAB55720.1"/>
    <property type="molecule type" value="Genomic_DNA"/>
</dbReference>
<evidence type="ECO:0000313" key="10">
    <source>
        <dbReference type="Proteomes" id="UP000216008"/>
    </source>
</evidence>
<gene>
    <name evidence="9" type="ORF">A3Q24_03875</name>
</gene>
<protein>
    <submittedName>
        <fullName evidence="9">Type II secretion system protein F</fullName>
    </submittedName>
</protein>
<organism evidence="9 10">
    <name type="scientific">Lactobacillus johnsonii</name>
    <dbReference type="NCBI Taxonomy" id="33959"/>
    <lineage>
        <taxon>Bacteria</taxon>
        <taxon>Bacillati</taxon>
        <taxon>Bacillota</taxon>
        <taxon>Bacilli</taxon>
        <taxon>Lactobacillales</taxon>
        <taxon>Lactobacillaceae</taxon>
        <taxon>Lactobacillus</taxon>
    </lineage>
</organism>
<feature type="domain" description="Type II secretion system protein GspF" evidence="8">
    <location>
        <begin position="21"/>
        <end position="132"/>
    </location>
</feature>
<keyword evidence="3" id="KW-1003">Cell membrane</keyword>
<evidence type="ECO:0000259" key="8">
    <source>
        <dbReference type="Pfam" id="PF00482"/>
    </source>
</evidence>
<feature type="transmembrane region" description="Helical" evidence="7">
    <location>
        <begin position="147"/>
        <end position="167"/>
    </location>
</feature>
<reference evidence="9 10" key="1">
    <citation type="submission" date="2017-05" db="EMBL/GenBank/DDBJ databases">
        <title>Lactobacillus johnsonii from commercial turkeys.</title>
        <authorList>
            <person name="Johnson T.J."/>
            <person name="Youmans B."/>
        </authorList>
    </citation>
    <scope>NUCLEOTIDE SEQUENCE [LARGE SCALE GENOMIC DNA]</scope>
    <source>
        <strain evidence="9 10">UMNLJ114</strain>
    </source>
</reference>
<dbReference type="PANTHER" id="PTHR30012:SF0">
    <property type="entry name" value="TYPE II SECRETION SYSTEM PROTEIN F-RELATED"/>
    <property type="match status" value="1"/>
</dbReference>
<dbReference type="InterPro" id="IPR003004">
    <property type="entry name" value="GspF/PilC"/>
</dbReference>
<comment type="caution">
    <text evidence="9">The sequence shown here is derived from an EMBL/GenBank/DDBJ whole genome shotgun (WGS) entry which is preliminary data.</text>
</comment>
<dbReference type="Proteomes" id="UP000216008">
    <property type="component" value="Unassembled WGS sequence"/>
</dbReference>
<evidence type="ECO:0000256" key="4">
    <source>
        <dbReference type="ARBA" id="ARBA00022692"/>
    </source>
</evidence>
<evidence type="ECO:0000256" key="2">
    <source>
        <dbReference type="ARBA" id="ARBA00005745"/>
    </source>
</evidence>
<evidence type="ECO:0000256" key="1">
    <source>
        <dbReference type="ARBA" id="ARBA00004651"/>
    </source>
</evidence>
<keyword evidence="5 7" id="KW-1133">Transmembrane helix</keyword>
<comment type="subcellular location">
    <subcellularLocation>
        <location evidence="1">Cell membrane</location>
        <topology evidence="1">Multi-pass membrane protein</topology>
    </subcellularLocation>
</comment>
<accession>A0A267MA70</accession>
<dbReference type="GO" id="GO:0005886">
    <property type="term" value="C:plasma membrane"/>
    <property type="evidence" value="ECO:0007669"/>
    <property type="project" value="UniProtKB-SubCell"/>
</dbReference>
<name>A0A267MA70_LACJH</name>
<feature type="transmembrane region" description="Helical" evidence="7">
    <location>
        <begin position="117"/>
        <end position="135"/>
    </location>
</feature>
<evidence type="ECO:0000313" key="9">
    <source>
        <dbReference type="EMBL" id="PAB55720.1"/>
    </source>
</evidence>
<dbReference type="AlphaFoldDB" id="A0A267MA70"/>
<evidence type="ECO:0000256" key="3">
    <source>
        <dbReference type="ARBA" id="ARBA00022475"/>
    </source>
</evidence>
<dbReference type="InterPro" id="IPR018076">
    <property type="entry name" value="T2SS_GspF_dom"/>
</dbReference>
<dbReference type="Gene3D" id="1.20.81.30">
    <property type="entry name" value="Type II secretion system (T2SS), domain F"/>
    <property type="match status" value="2"/>
</dbReference>